<sequence>MSTYKALVLESFEKPIALKSLPVPQVAPGSALVSPIYSGVQPYIRTVFAGKLYPITLPLTPGTQCIARVDAVGPDAVTTKPGDIVWVDSTITARDNPDEQILLAFFGGTSPAAMKLMEGVWRNGCYAEKTLVPLENSYVLPERLFKSKEEGGLGYNFKDLVNLNHSLVPYGGLEAAGVGAGSTVIVSPATGLFSGGAVLVALAMGAKVIAASRSQEKMESLHTFPGAKERLTTVALSGDAEKDTASLLAASGGEGAHVYLDLLPPAASGNSTPSSFTSCLRALKKGGEAVLMGGVQSDIQFPYGLVLLNNLTVRGQFMYSPEQLKRYIKLIENGNLVLGRKSGFENPSSYSLNDVEDALNAVERSGPGNHVVLAPNGEQ</sequence>
<evidence type="ECO:0000259" key="1">
    <source>
        <dbReference type="Pfam" id="PF00107"/>
    </source>
</evidence>
<dbReference type="InterPro" id="IPR013149">
    <property type="entry name" value="ADH-like_C"/>
</dbReference>
<dbReference type="CDD" id="cd05188">
    <property type="entry name" value="MDR"/>
    <property type="match status" value="1"/>
</dbReference>
<dbReference type="SUPFAM" id="SSF51735">
    <property type="entry name" value="NAD(P)-binding Rossmann-fold domains"/>
    <property type="match status" value="1"/>
</dbReference>
<dbReference type="SUPFAM" id="SSF50129">
    <property type="entry name" value="GroES-like"/>
    <property type="match status" value="1"/>
</dbReference>
<organism evidence="3 4">
    <name type="scientific">Lophiostoma macrostomum CBS 122681</name>
    <dbReference type="NCBI Taxonomy" id="1314788"/>
    <lineage>
        <taxon>Eukaryota</taxon>
        <taxon>Fungi</taxon>
        <taxon>Dikarya</taxon>
        <taxon>Ascomycota</taxon>
        <taxon>Pezizomycotina</taxon>
        <taxon>Dothideomycetes</taxon>
        <taxon>Pleosporomycetidae</taxon>
        <taxon>Pleosporales</taxon>
        <taxon>Lophiostomataceae</taxon>
        <taxon>Lophiostoma</taxon>
    </lineage>
</organism>
<dbReference type="Pfam" id="PF00107">
    <property type="entry name" value="ADH_zinc_N"/>
    <property type="match status" value="1"/>
</dbReference>
<dbReference type="Gene3D" id="3.40.50.720">
    <property type="entry name" value="NAD(P)-binding Rossmann-like Domain"/>
    <property type="match status" value="1"/>
</dbReference>
<dbReference type="GO" id="GO:0005739">
    <property type="term" value="C:mitochondrion"/>
    <property type="evidence" value="ECO:0007669"/>
    <property type="project" value="TreeGrafter"/>
</dbReference>
<dbReference type="EMBL" id="MU004394">
    <property type="protein sequence ID" value="KAF2652765.1"/>
    <property type="molecule type" value="Genomic_DNA"/>
</dbReference>
<dbReference type="GO" id="GO:0016491">
    <property type="term" value="F:oxidoreductase activity"/>
    <property type="evidence" value="ECO:0007669"/>
    <property type="project" value="TreeGrafter"/>
</dbReference>
<dbReference type="InterPro" id="IPR013154">
    <property type="entry name" value="ADH-like_N"/>
</dbReference>
<proteinExistence type="predicted"/>
<dbReference type="Gene3D" id="3.90.180.10">
    <property type="entry name" value="Medium-chain alcohol dehydrogenases, catalytic domain"/>
    <property type="match status" value="1"/>
</dbReference>
<feature type="domain" description="Alcohol dehydrogenase-like N-terminal" evidence="2">
    <location>
        <begin position="28"/>
        <end position="141"/>
    </location>
</feature>
<dbReference type="PANTHER" id="PTHR43677">
    <property type="entry name" value="SHORT-CHAIN DEHYDROGENASE/REDUCTASE"/>
    <property type="match status" value="1"/>
</dbReference>
<accession>A0A6A6SYH7</accession>
<dbReference type="AlphaFoldDB" id="A0A6A6SYH7"/>
<evidence type="ECO:0000259" key="2">
    <source>
        <dbReference type="Pfam" id="PF08240"/>
    </source>
</evidence>
<gene>
    <name evidence="3" type="ORF">K491DRAFT_681063</name>
</gene>
<dbReference type="OrthoDB" id="5407715at2759"/>
<dbReference type="Proteomes" id="UP000799324">
    <property type="component" value="Unassembled WGS sequence"/>
</dbReference>
<feature type="domain" description="Alcohol dehydrogenase-like C-terminal" evidence="1">
    <location>
        <begin position="197"/>
        <end position="332"/>
    </location>
</feature>
<keyword evidence="4" id="KW-1185">Reference proteome</keyword>
<dbReference type="InterPro" id="IPR051397">
    <property type="entry name" value="Zn-ADH-like_protein"/>
</dbReference>
<dbReference type="InterPro" id="IPR036291">
    <property type="entry name" value="NAD(P)-bd_dom_sf"/>
</dbReference>
<evidence type="ECO:0000313" key="4">
    <source>
        <dbReference type="Proteomes" id="UP000799324"/>
    </source>
</evidence>
<name>A0A6A6SYH7_9PLEO</name>
<protein>
    <submittedName>
        <fullName evidence="3">GroES-like protein</fullName>
    </submittedName>
</protein>
<dbReference type="Pfam" id="PF08240">
    <property type="entry name" value="ADH_N"/>
    <property type="match status" value="1"/>
</dbReference>
<dbReference type="PANTHER" id="PTHR43677:SF4">
    <property type="entry name" value="QUINONE OXIDOREDUCTASE-LIKE PROTEIN 2"/>
    <property type="match status" value="1"/>
</dbReference>
<dbReference type="InterPro" id="IPR011032">
    <property type="entry name" value="GroES-like_sf"/>
</dbReference>
<reference evidence="3" key="1">
    <citation type="journal article" date="2020" name="Stud. Mycol.">
        <title>101 Dothideomycetes genomes: a test case for predicting lifestyles and emergence of pathogens.</title>
        <authorList>
            <person name="Haridas S."/>
            <person name="Albert R."/>
            <person name="Binder M."/>
            <person name="Bloem J."/>
            <person name="Labutti K."/>
            <person name="Salamov A."/>
            <person name="Andreopoulos B."/>
            <person name="Baker S."/>
            <person name="Barry K."/>
            <person name="Bills G."/>
            <person name="Bluhm B."/>
            <person name="Cannon C."/>
            <person name="Castanera R."/>
            <person name="Culley D."/>
            <person name="Daum C."/>
            <person name="Ezra D."/>
            <person name="Gonzalez J."/>
            <person name="Henrissat B."/>
            <person name="Kuo A."/>
            <person name="Liang C."/>
            <person name="Lipzen A."/>
            <person name="Lutzoni F."/>
            <person name="Magnuson J."/>
            <person name="Mondo S."/>
            <person name="Nolan M."/>
            <person name="Ohm R."/>
            <person name="Pangilinan J."/>
            <person name="Park H.-J."/>
            <person name="Ramirez L."/>
            <person name="Alfaro M."/>
            <person name="Sun H."/>
            <person name="Tritt A."/>
            <person name="Yoshinaga Y."/>
            <person name="Zwiers L.-H."/>
            <person name="Turgeon B."/>
            <person name="Goodwin S."/>
            <person name="Spatafora J."/>
            <person name="Crous P."/>
            <person name="Grigoriev I."/>
        </authorList>
    </citation>
    <scope>NUCLEOTIDE SEQUENCE</scope>
    <source>
        <strain evidence="3">CBS 122681</strain>
    </source>
</reference>
<evidence type="ECO:0000313" key="3">
    <source>
        <dbReference type="EMBL" id="KAF2652765.1"/>
    </source>
</evidence>